<proteinExistence type="predicted"/>
<organism evidence="1 2">
    <name type="scientific">Zhongshania marina</name>
    <dbReference type="NCBI Taxonomy" id="2304603"/>
    <lineage>
        <taxon>Bacteria</taxon>
        <taxon>Pseudomonadati</taxon>
        <taxon>Pseudomonadota</taxon>
        <taxon>Gammaproteobacteria</taxon>
        <taxon>Cellvibrionales</taxon>
        <taxon>Spongiibacteraceae</taxon>
        <taxon>Zhongshania</taxon>
    </lineage>
</organism>
<evidence type="ECO:0008006" key="3">
    <source>
        <dbReference type="Google" id="ProtNLM"/>
    </source>
</evidence>
<reference evidence="1" key="1">
    <citation type="submission" date="2018-01" db="EMBL/GenBank/DDBJ databases">
        <authorList>
            <person name="Yu X.-D."/>
        </authorList>
    </citation>
    <scope>NUCLEOTIDE SEQUENCE</scope>
    <source>
        <strain evidence="1">ZX-21</strain>
    </source>
</reference>
<dbReference type="Proteomes" id="UP000237222">
    <property type="component" value="Unassembled WGS sequence"/>
</dbReference>
<dbReference type="AlphaFoldDB" id="A0A2S4HC56"/>
<gene>
    <name evidence="1" type="ORF">C0068_16690</name>
</gene>
<evidence type="ECO:0000313" key="1">
    <source>
        <dbReference type="EMBL" id="POP51573.1"/>
    </source>
</evidence>
<protein>
    <recommendedName>
        <fullName evidence="3">DUF3158 domain-containing protein</fullName>
    </recommendedName>
</protein>
<comment type="caution">
    <text evidence="1">The sequence shown here is derived from an EMBL/GenBank/DDBJ whole genome shotgun (WGS) entry which is preliminary data.</text>
</comment>
<dbReference type="OrthoDB" id="6366473at2"/>
<dbReference type="EMBL" id="PQGG01000038">
    <property type="protein sequence ID" value="POP51573.1"/>
    <property type="molecule type" value="Genomic_DNA"/>
</dbReference>
<sequence>MKKGHSPLNLNLIISFKDNKERGHTQLLREIDDFAVELDDRVSEIKGEMEPLFGKDFPLSIYVRALKTTRTYFWRYRGKAAQRKYARLTDPIFQPVVASLHPDQLITLRSMESELLTINANLVVVHALKNALADIAQGRERLAELTSTA</sequence>
<evidence type="ECO:0000313" key="2">
    <source>
        <dbReference type="Proteomes" id="UP000237222"/>
    </source>
</evidence>
<name>A0A2S4HC56_9GAMM</name>
<accession>A0A2S4HC56</accession>